<evidence type="ECO:0000313" key="9">
    <source>
        <dbReference type="Proteomes" id="UP000007881"/>
    </source>
</evidence>
<dbReference type="PANTHER" id="PTHR30417:SF1">
    <property type="entry name" value="N-ACETYLMURAMOYL-L-ALANINE AMIDASE AMID"/>
    <property type="match status" value="1"/>
</dbReference>
<dbReference type="GO" id="GO:0009253">
    <property type="term" value="P:peptidoglycan catabolic process"/>
    <property type="evidence" value="ECO:0007669"/>
    <property type="project" value="InterPro"/>
</dbReference>
<keyword evidence="9" id="KW-1185">Reference proteome</keyword>
<dbReference type="Pfam" id="PF01510">
    <property type="entry name" value="Amidase_2"/>
    <property type="match status" value="1"/>
</dbReference>
<organism evidence="8 9">
    <name type="scientific">Phycisphaera mikurensis (strain NBRC 102666 / KCTC 22515 / FYK2301M01)</name>
    <dbReference type="NCBI Taxonomy" id="1142394"/>
    <lineage>
        <taxon>Bacteria</taxon>
        <taxon>Pseudomonadati</taxon>
        <taxon>Planctomycetota</taxon>
        <taxon>Phycisphaerae</taxon>
        <taxon>Phycisphaerales</taxon>
        <taxon>Phycisphaeraceae</taxon>
        <taxon>Phycisphaera</taxon>
    </lineage>
</organism>
<protein>
    <recommendedName>
        <fullName evidence="2">N-acetylmuramoyl-L-alanine amidase</fullName>
        <ecNumber evidence="2">3.5.1.28</ecNumber>
    </recommendedName>
</protein>
<dbReference type="KEGG" id="phm:PSMK_13060"/>
<evidence type="ECO:0000256" key="6">
    <source>
        <dbReference type="SAM" id="SignalP"/>
    </source>
</evidence>
<name>I0IDX7_PHYMF</name>
<dbReference type="InterPro" id="IPR051206">
    <property type="entry name" value="NAMLAA_amidase_2"/>
</dbReference>
<dbReference type="HOGENOM" id="CLU_976047_0_0_0"/>
<dbReference type="PANTHER" id="PTHR30417">
    <property type="entry name" value="N-ACETYLMURAMOYL-L-ALANINE AMIDASE AMID"/>
    <property type="match status" value="1"/>
</dbReference>
<proteinExistence type="predicted"/>
<feature type="domain" description="N-acetylmuramoyl-L-alanine amidase" evidence="7">
    <location>
        <begin position="134"/>
        <end position="329"/>
    </location>
</feature>
<evidence type="ECO:0000313" key="8">
    <source>
        <dbReference type="EMBL" id="BAM03465.1"/>
    </source>
</evidence>
<dbReference type="EC" id="3.5.1.28" evidence="2"/>
<dbReference type="STRING" id="1142394.PSMK_13060"/>
<evidence type="ECO:0000256" key="4">
    <source>
        <dbReference type="ARBA" id="ARBA00023316"/>
    </source>
</evidence>
<dbReference type="RefSeq" id="WP_014436684.1">
    <property type="nucleotide sequence ID" value="NC_017080.1"/>
</dbReference>
<dbReference type="Gene3D" id="3.40.80.10">
    <property type="entry name" value="Peptidoglycan recognition protein-like"/>
    <property type="match status" value="1"/>
</dbReference>
<dbReference type="GO" id="GO:0009254">
    <property type="term" value="P:peptidoglycan turnover"/>
    <property type="evidence" value="ECO:0007669"/>
    <property type="project" value="TreeGrafter"/>
</dbReference>
<dbReference type="CDD" id="cd06583">
    <property type="entry name" value="PGRP"/>
    <property type="match status" value="1"/>
</dbReference>
<feature type="signal peptide" evidence="6">
    <location>
        <begin position="1"/>
        <end position="21"/>
    </location>
</feature>
<keyword evidence="4" id="KW-0961">Cell wall biogenesis/degradation</keyword>
<dbReference type="GO" id="GO:0008745">
    <property type="term" value="F:N-acetylmuramoyl-L-alanine amidase activity"/>
    <property type="evidence" value="ECO:0007669"/>
    <property type="project" value="UniProtKB-EC"/>
</dbReference>
<dbReference type="eggNOG" id="COG3023">
    <property type="taxonomic scope" value="Bacteria"/>
</dbReference>
<dbReference type="Proteomes" id="UP000007881">
    <property type="component" value="Chromosome"/>
</dbReference>
<evidence type="ECO:0000256" key="1">
    <source>
        <dbReference type="ARBA" id="ARBA00001561"/>
    </source>
</evidence>
<dbReference type="InterPro" id="IPR002502">
    <property type="entry name" value="Amidase_domain"/>
</dbReference>
<dbReference type="InterPro" id="IPR036505">
    <property type="entry name" value="Amidase/PGRP_sf"/>
</dbReference>
<evidence type="ECO:0000259" key="7">
    <source>
        <dbReference type="Pfam" id="PF01510"/>
    </source>
</evidence>
<dbReference type="SUPFAM" id="SSF55846">
    <property type="entry name" value="N-acetylmuramoyl-L-alanine amidase-like"/>
    <property type="match status" value="1"/>
</dbReference>
<feature type="region of interest" description="Disordered" evidence="5">
    <location>
        <begin position="26"/>
        <end position="45"/>
    </location>
</feature>
<keyword evidence="6" id="KW-0732">Signal</keyword>
<dbReference type="GO" id="GO:0071555">
    <property type="term" value="P:cell wall organization"/>
    <property type="evidence" value="ECO:0007669"/>
    <property type="project" value="UniProtKB-KW"/>
</dbReference>
<evidence type="ECO:0000256" key="2">
    <source>
        <dbReference type="ARBA" id="ARBA00011901"/>
    </source>
</evidence>
<dbReference type="OrthoDB" id="9794842at2"/>
<sequence length="346" mass="38467">MHPTPHAPAALLLAACLAAPAAGGEAHRDHAHAQPGRAAPGTELSRTGDEIVVAGRLFHTGTPVKLWFDDGGYNGYDVNLRFQGPENARWTPESGVPAARYNQRVDRFGFRDDLSEEEREAIRDGWTLEQLGTVVDQFVMHYDVCGTSAYCFEVLHDHRGLSVQFMLDADGMIYQTLDVAERAWHAAQANSRSIGIEIANIGAYPPDDTSVLEKWYARDGRGWRIVLPDDRPLGHLDPEGVYRPSGDGPVTGIIHDRDLVQFDLTDDQYTALIHLTATLTELFPKLPNDYPRGADGKADRQELSEQDWKDFSGLVAHWHLDPDKVDPGPAFDWERVRLGVEKLLGE</sequence>
<feature type="chain" id="PRO_5003629669" description="N-acetylmuramoyl-L-alanine amidase" evidence="6">
    <location>
        <begin position="22"/>
        <end position="346"/>
    </location>
</feature>
<comment type="catalytic activity">
    <reaction evidence="1">
        <text>Hydrolyzes the link between N-acetylmuramoyl residues and L-amino acid residues in certain cell-wall glycopeptides.</text>
        <dbReference type="EC" id="3.5.1.28"/>
    </reaction>
</comment>
<reference evidence="8 9" key="1">
    <citation type="submission" date="2012-02" db="EMBL/GenBank/DDBJ databases">
        <title>Complete genome sequence of Phycisphaera mikurensis NBRC 102666.</title>
        <authorList>
            <person name="Ankai A."/>
            <person name="Hosoyama A."/>
            <person name="Terui Y."/>
            <person name="Sekine M."/>
            <person name="Fukai R."/>
            <person name="Kato Y."/>
            <person name="Nakamura S."/>
            <person name="Yamada-Narita S."/>
            <person name="Kawakoshi A."/>
            <person name="Fukunaga Y."/>
            <person name="Yamazaki S."/>
            <person name="Fujita N."/>
        </authorList>
    </citation>
    <scope>NUCLEOTIDE SEQUENCE [LARGE SCALE GENOMIC DNA]</scope>
    <source>
        <strain evidence="9">NBRC 102666 / KCTC 22515 / FYK2301M01</strain>
    </source>
</reference>
<dbReference type="AlphaFoldDB" id="I0IDX7"/>
<accession>I0IDX7</accession>
<evidence type="ECO:0000256" key="5">
    <source>
        <dbReference type="SAM" id="MobiDB-lite"/>
    </source>
</evidence>
<evidence type="ECO:0000256" key="3">
    <source>
        <dbReference type="ARBA" id="ARBA00022801"/>
    </source>
</evidence>
<keyword evidence="3" id="KW-0378">Hydrolase</keyword>
<dbReference type="EMBL" id="AP012338">
    <property type="protein sequence ID" value="BAM03465.1"/>
    <property type="molecule type" value="Genomic_DNA"/>
</dbReference>
<gene>
    <name evidence="8" type="ordered locus">PSMK_13060</name>
</gene>